<dbReference type="EMBL" id="JABWGN010000006">
    <property type="protein sequence ID" value="NUW32861.1"/>
    <property type="molecule type" value="Genomic_DNA"/>
</dbReference>
<dbReference type="AlphaFoldDB" id="A0A7Y6I790"/>
<evidence type="ECO:0000313" key="4">
    <source>
        <dbReference type="Proteomes" id="UP000586042"/>
    </source>
</evidence>
<keyword evidence="2" id="KW-0472">Membrane</keyword>
<sequence length="156" mass="15775">MPLRRVIGTVAGLAALPVVYYLTEAGARALRDAYTSFAPGPAGFGLLAAVAAVAALLRGLSRPAALACGAPLAAVGALFALRLDLAVELAGRLPRLLPPAGEPPGALAGATGLYALLGLLLVASSVPLRRAKLKQTVPVREDKTPAPVRKDRQAAG</sequence>
<reference evidence="3 4" key="1">
    <citation type="submission" date="2020-06" db="EMBL/GenBank/DDBJ databases">
        <title>Nonomuraea sp. SMC257, a novel actinomycete isolated from soil.</title>
        <authorList>
            <person name="Chanama M."/>
        </authorList>
    </citation>
    <scope>NUCLEOTIDE SEQUENCE [LARGE SCALE GENOMIC DNA]</scope>
    <source>
        <strain evidence="3 4">SMC257</strain>
    </source>
</reference>
<feature type="transmembrane region" description="Helical" evidence="2">
    <location>
        <begin position="105"/>
        <end position="126"/>
    </location>
</feature>
<keyword evidence="4" id="KW-1185">Reference proteome</keyword>
<name>A0A7Y6I790_9ACTN</name>
<keyword evidence="2" id="KW-0812">Transmembrane</keyword>
<protein>
    <submittedName>
        <fullName evidence="3">Uncharacterized protein</fullName>
    </submittedName>
</protein>
<proteinExistence type="predicted"/>
<feature type="compositionally biased region" description="Basic and acidic residues" evidence="1">
    <location>
        <begin position="139"/>
        <end position="156"/>
    </location>
</feature>
<comment type="caution">
    <text evidence="3">The sequence shown here is derived from an EMBL/GenBank/DDBJ whole genome shotgun (WGS) entry which is preliminary data.</text>
</comment>
<dbReference type="RefSeq" id="WP_175590332.1">
    <property type="nucleotide sequence ID" value="NZ_JABWGN010000006.1"/>
</dbReference>
<evidence type="ECO:0000313" key="3">
    <source>
        <dbReference type="EMBL" id="NUW32861.1"/>
    </source>
</evidence>
<dbReference type="Proteomes" id="UP000586042">
    <property type="component" value="Unassembled WGS sequence"/>
</dbReference>
<feature type="region of interest" description="Disordered" evidence="1">
    <location>
        <begin position="137"/>
        <end position="156"/>
    </location>
</feature>
<feature type="transmembrane region" description="Helical" evidence="2">
    <location>
        <begin position="39"/>
        <end position="57"/>
    </location>
</feature>
<keyword evidence="2" id="KW-1133">Transmembrane helix</keyword>
<accession>A0A7Y6I790</accession>
<gene>
    <name evidence="3" type="ORF">HTZ77_15665</name>
</gene>
<feature type="transmembrane region" description="Helical" evidence="2">
    <location>
        <begin position="64"/>
        <end position="85"/>
    </location>
</feature>
<evidence type="ECO:0000256" key="1">
    <source>
        <dbReference type="SAM" id="MobiDB-lite"/>
    </source>
</evidence>
<organism evidence="3 4">
    <name type="scientific">Nonomuraea montanisoli</name>
    <dbReference type="NCBI Taxonomy" id="2741721"/>
    <lineage>
        <taxon>Bacteria</taxon>
        <taxon>Bacillati</taxon>
        <taxon>Actinomycetota</taxon>
        <taxon>Actinomycetes</taxon>
        <taxon>Streptosporangiales</taxon>
        <taxon>Streptosporangiaceae</taxon>
        <taxon>Nonomuraea</taxon>
    </lineage>
</organism>
<evidence type="ECO:0000256" key="2">
    <source>
        <dbReference type="SAM" id="Phobius"/>
    </source>
</evidence>